<protein>
    <submittedName>
        <fullName evidence="10">Uncharacterized protein</fullName>
    </submittedName>
</protein>
<evidence type="ECO:0000256" key="4">
    <source>
        <dbReference type="ARBA" id="ARBA00022692"/>
    </source>
</evidence>
<feature type="transmembrane region" description="Helical" evidence="9">
    <location>
        <begin position="45"/>
        <end position="64"/>
    </location>
</feature>
<dbReference type="EMBL" id="JALJOR010000010">
    <property type="protein sequence ID" value="KAK9810364.1"/>
    <property type="molecule type" value="Genomic_DNA"/>
</dbReference>
<keyword evidence="4 9" id="KW-0812">Transmembrane</keyword>
<dbReference type="GO" id="GO:0005524">
    <property type="term" value="F:ATP binding"/>
    <property type="evidence" value="ECO:0007669"/>
    <property type="project" value="UniProtKB-KW"/>
</dbReference>
<sequence length="492" mass="51786">MLVLESQAGLEVLILLGMVAHGTGIAIWAYVGLRGRTESHTFLDSQAVYLLLVIVQSVTLGQLGPPRDGKPNFFTQLGQPNWQVVLFALASGVCTATGNLAVQAAQAQMGTAIGPAMVSAVGLAGGVAMNYMLDDGLNPALLVFSGAACALAAVAFGALAHRAAEMHAGNVTDGAERATAGPHAAYKQVDVREEAFWVLPEVELQKVPCKTVEIGDCKTARSEAAGLLPVWRRSHDFRSGNCESGVALPVVRRSVDFDACEKGTLLPLRRRSVEVVSLRSPKHSASPNINALLTTKPVAIWEMETLQERLPQSGHPTSGGGRLLLGFATALAGGVLYAVLLPLYNLSVNDGFHVLKTGVPGLSAYCAFFYVAVASCGLSLLFAPLLLHYPTGGSPASSIRGYIADHHCRAWCILAGLLFWMGDFAMFIGGQGAGYGVAEVVSASPLVSTILGIVLFREFRDSSRQAQGMLAAQFVSYAAAIGFLIASANVRH</sequence>
<evidence type="ECO:0000256" key="7">
    <source>
        <dbReference type="ARBA" id="ARBA00022989"/>
    </source>
</evidence>
<keyword evidence="6" id="KW-0067">ATP-binding</keyword>
<keyword evidence="11" id="KW-1185">Reference proteome</keyword>
<feature type="transmembrane region" description="Helical" evidence="9">
    <location>
        <begin position="12"/>
        <end position="33"/>
    </location>
</feature>
<comment type="subcellular location">
    <subcellularLocation>
        <location evidence="1">Membrane</location>
        <topology evidence="1">Multi-pass membrane protein</topology>
    </subcellularLocation>
</comment>
<feature type="transmembrane region" description="Helical" evidence="9">
    <location>
        <begin position="323"/>
        <end position="342"/>
    </location>
</feature>
<gene>
    <name evidence="10" type="ORF">WJX72_009489</name>
</gene>
<proteinExistence type="inferred from homology"/>
<evidence type="ECO:0000313" key="11">
    <source>
        <dbReference type="Proteomes" id="UP001489004"/>
    </source>
</evidence>
<feature type="transmembrane region" description="Helical" evidence="9">
    <location>
        <begin position="139"/>
        <end position="160"/>
    </location>
</feature>
<accession>A0AAW1PQH2</accession>
<reference evidence="10 11" key="1">
    <citation type="journal article" date="2024" name="Nat. Commun.">
        <title>Phylogenomics reveals the evolutionary origins of lichenization in chlorophyte algae.</title>
        <authorList>
            <person name="Puginier C."/>
            <person name="Libourel C."/>
            <person name="Otte J."/>
            <person name="Skaloud P."/>
            <person name="Haon M."/>
            <person name="Grisel S."/>
            <person name="Petersen M."/>
            <person name="Berrin J.G."/>
            <person name="Delaux P.M."/>
            <person name="Dal Grande F."/>
            <person name="Keller J."/>
        </authorList>
    </citation>
    <scope>NUCLEOTIDE SEQUENCE [LARGE SCALE GENOMIC DNA]</scope>
    <source>
        <strain evidence="10 11">SAG 2043</strain>
    </source>
</reference>
<feature type="transmembrane region" description="Helical" evidence="9">
    <location>
        <begin position="435"/>
        <end position="456"/>
    </location>
</feature>
<keyword evidence="3" id="KW-0813">Transport</keyword>
<evidence type="ECO:0000256" key="8">
    <source>
        <dbReference type="ARBA" id="ARBA00023136"/>
    </source>
</evidence>
<name>A0AAW1PQH2_9CHLO</name>
<feature type="transmembrane region" description="Helical" evidence="9">
    <location>
        <begin position="84"/>
        <end position="102"/>
    </location>
</feature>
<evidence type="ECO:0000256" key="3">
    <source>
        <dbReference type="ARBA" id="ARBA00022448"/>
    </source>
</evidence>
<dbReference type="InterPro" id="IPR009834">
    <property type="entry name" value="Ureide_permease"/>
</dbReference>
<feature type="transmembrane region" description="Helical" evidence="9">
    <location>
        <begin position="408"/>
        <end position="429"/>
    </location>
</feature>
<dbReference type="Proteomes" id="UP001489004">
    <property type="component" value="Unassembled WGS sequence"/>
</dbReference>
<evidence type="ECO:0000256" key="1">
    <source>
        <dbReference type="ARBA" id="ARBA00004141"/>
    </source>
</evidence>
<dbReference type="GO" id="GO:0022857">
    <property type="term" value="F:transmembrane transporter activity"/>
    <property type="evidence" value="ECO:0007669"/>
    <property type="project" value="InterPro"/>
</dbReference>
<dbReference type="Pfam" id="PF07168">
    <property type="entry name" value="Ureide_permease"/>
    <property type="match status" value="2"/>
</dbReference>
<dbReference type="GO" id="GO:0016020">
    <property type="term" value="C:membrane"/>
    <property type="evidence" value="ECO:0007669"/>
    <property type="project" value="UniProtKB-SubCell"/>
</dbReference>
<evidence type="ECO:0000256" key="5">
    <source>
        <dbReference type="ARBA" id="ARBA00022741"/>
    </source>
</evidence>
<organism evidence="10 11">
    <name type="scientific">[Myrmecia] bisecta</name>
    <dbReference type="NCBI Taxonomy" id="41462"/>
    <lineage>
        <taxon>Eukaryota</taxon>
        <taxon>Viridiplantae</taxon>
        <taxon>Chlorophyta</taxon>
        <taxon>core chlorophytes</taxon>
        <taxon>Trebouxiophyceae</taxon>
        <taxon>Trebouxiales</taxon>
        <taxon>Trebouxiaceae</taxon>
        <taxon>Myrmecia</taxon>
    </lineage>
</organism>
<keyword evidence="8 9" id="KW-0472">Membrane</keyword>
<dbReference type="AlphaFoldDB" id="A0AAW1PQH2"/>
<dbReference type="PANTHER" id="PTHR31081">
    <property type="entry name" value="UREIDE PERMEASE 1-RELATED-RELATED"/>
    <property type="match status" value="1"/>
</dbReference>
<keyword evidence="7 9" id="KW-1133">Transmembrane helix</keyword>
<feature type="transmembrane region" description="Helical" evidence="9">
    <location>
        <begin position="114"/>
        <end position="133"/>
    </location>
</feature>
<comment type="caution">
    <text evidence="10">The sequence shown here is derived from an EMBL/GenBank/DDBJ whole genome shotgun (WGS) entry which is preliminary data.</text>
</comment>
<dbReference type="InterPro" id="IPR030189">
    <property type="entry name" value="UPS_plant"/>
</dbReference>
<feature type="transmembrane region" description="Helical" evidence="9">
    <location>
        <begin position="468"/>
        <end position="488"/>
    </location>
</feature>
<evidence type="ECO:0000313" key="10">
    <source>
        <dbReference type="EMBL" id="KAK9810364.1"/>
    </source>
</evidence>
<comment type="similarity">
    <text evidence="2">Belongs to the plant ureide permease (TC 2.A.7.19) family.</text>
</comment>
<keyword evidence="5" id="KW-0547">Nucleotide-binding</keyword>
<evidence type="ECO:0000256" key="9">
    <source>
        <dbReference type="SAM" id="Phobius"/>
    </source>
</evidence>
<evidence type="ECO:0000256" key="2">
    <source>
        <dbReference type="ARBA" id="ARBA00005931"/>
    </source>
</evidence>
<evidence type="ECO:0000256" key="6">
    <source>
        <dbReference type="ARBA" id="ARBA00022840"/>
    </source>
</evidence>
<feature type="transmembrane region" description="Helical" evidence="9">
    <location>
        <begin position="362"/>
        <end position="387"/>
    </location>
</feature>